<proteinExistence type="predicted"/>
<dbReference type="AlphaFoldDB" id="A0A9P6Y1H4"/>
<keyword evidence="2" id="KW-1185">Reference proteome</keyword>
<protein>
    <submittedName>
        <fullName evidence="1">Uncharacterized protein</fullName>
    </submittedName>
</protein>
<evidence type="ECO:0000313" key="1">
    <source>
        <dbReference type="EMBL" id="KAG1537130.1"/>
    </source>
</evidence>
<name>A0A9P6Y1H4_9FUNG</name>
<organism evidence="1 2">
    <name type="scientific">Rhizopus delemar</name>
    <dbReference type="NCBI Taxonomy" id="936053"/>
    <lineage>
        <taxon>Eukaryota</taxon>
        <taxon>Fungi</taxon>
        <taxon>Fungi incertae sedis</taxon>
        <taxon>Mucoromycota</taxon>
        <taxon>Mucoromycotina</taxon>
        <taxon>Mucoromycetes</taxon>
        <taxon>Mucorales</taxon>
        <taxon>Mucorineae</taxon>
        <taxon>Rhizopodaceae</taxon>
        <taxon>Rhizopus</taxon>
    </lineage>
</organism>
<accession>A0A9P6Y1H4</accession>
<reference evidence="1 2" key="1">
    <citation type="journal article" date="2020" name="Microb. Genom.">
        <title>Genetic diversity of clinical and environmental Mucorales isolates obtained from an investigation of mucormycosis cases among solid organ transplant recipients.</title>
        <authorList>
            <person name="Nguyen M.H."/>
            <person name="Kaul D."/>
            <person name="Muto C."/>
            <person name="Cheng S.J."/>
            <person name="Richter R.A."/>
            <person name="Bruno V.M."/>
            <person name="Liu G."/>
            <person name="Beyhan S."/>
            <person name="Sundermann A.J."/>
            <person name="Mounaud S."/>
            <person name="Pasculle A.W."/>
            <person name="Nierman W.C."/>
            <person name="Driscoll E."/>
            <person name="Cumbie R."/>
            <person name="Clancy C.J."/>
            <person name="Dupont C.L."/>
        </authorList>
    </citation>
    <scope>NUCLEOTIDE SEQUENCE [LARGE SCALE GENOMIC DNA]</scope>
    <source>
        <strain evidence="1 2">GL24</strain>
    </source>
</reference>
<sequence length="129" mass="13532">MPSTPGAQARAERAAARDVLDVVHLLVNLVLVLELHPVGLVIEGDALADVEQAVPVAARRTVQLLHPQAAADRVVDRAEALPPFNVGGHAHAVVVVVGVAPSRGVQLARRCAALPSGLTKKIWPRLLPP</sequence>
<dbReference type="EMBL" id="JAANIU010007640">
    <property type="protein sequence ID" value="KAG1537130.1"/>
    <property type="molecule type" value="Genomic_DNA"/>
</dbReference>
<comment type="caution">
    <text evidence="1">The sequence shown here is derived from an EMBL/GenBank/DDBJ whole genome shotgun (WGS) entry which is preliminary data.</text>
</comment>
<evidence type="ECO:0000313" key="2">
    <source>
        <dbReference type="Proteomes" id="UP000740926"/>
    </source>
</evidence>
<gene>
    <name evidence="1" type="ORF">G6F50_014918</name>
</gene>
<dbReference type="Proteomes" id="UP000740926">
    <property type="component" value="Unassembled WGS sequence"/>
</dbReference>